<keyword evidence="11" id="KW-0010">Activator</keyword>
<dbReference type="SUPFAM" id="SSF46689">
    <property type="entry name" value="Homeodomain-like"/>
    <property type="match status" value="1"/>
</dbReference>
<dbReference type="Gene3D" id="1.10.10.60">
    <property type="entry name" value="Homeodomain-like"/>
    <property type="match status" value="1"/>
</dbReference>
<dbReference type="InterPro" id="IPR002078">
    <property type="entry name" value="Sigma_54_int"/>
</dbReference>
<dbReference type="InterPro" id="IPR058031">
    <property type="entry name" value="AAA_lid_NorR"/>
</dbReference>
<evidence type="ECO:0000313" key="20">
    <source>
        <dbReference type="EMBL" id="MDR4307875.1"/>
    </source>
</evidence>
<dbReference type="Pfam" id="PF02954">
    <property type="entry name" value="HTH_8"/>
    <property type="match status" value="1"/>
</dbReference>
<keyword evidence="4" id="KW-0678">Repressor</keyword>
<proteinExistence type="predicted"/>
<evidence type="ECO:0000256" key="6">
    <source>
        <dbReference type="ARBA" id="ARBA00022741"/>
    </source>
</evidence>
<dbReference type="PROSITE" id="PS50110">
    <property type="entry name" value="RESPONSE_REGULATORY"/>
    <property type="match status" value="1"/>
</dbReference>
<dbReference type="PANTHER" id="PTHR32071">
    <property type="entry name" value="TRANSCRIPTIONAL REGULATORY PROTEIN"/>
    <property type="match status" value="1"/>
</dbReference>
<dbReference type="InterPro" id="IPR003593">
    <property type="entry name" value="AAA+_ATPase"/>
</dbReference>
<dbReference type="Pfam" id="PF00072">
    <property type="entry name" value="Response_reg"/>
    <property type="match status" value="1"/>
</dbReference>
<feature type="modified residue" description="4-aspartylphosphate" evidence="17">
    <location>
        <position position="55"/>
    </location>
</feature>
<gene>
    <name evidence="20" type="ORF">IHQ68_14720</name>
</gene>
<evidence type="ECO:0000313" key="21">
    <source>
        <dbReference type="Proteomes" id="UP001181622"/>
    </source>
</evidence>
<organism evidence="20 21">
    <name type="scientific">Chelatococcus sambhunathii</name>
    <dbReference type="NCBI Taxonomy" id="363953"/>
    <lineage>
        <taxon>Bacteria</taxon>
        <taxon>Pseudomonadati</taxon>
        <taxon>Pseudomonadota</taxon>
        <taxon>Alphaproteobacteria</taxon>
        <taxon>Hyphomicrobiales</taxon>
        <taxon>Chelatococcaceae</taxon>
        <taxon>Chelatococcus</taxon>
    </lineage>
</organism>
<evidence type="ECO:0000256" key="10">
    <source>
        <dbReference type="ARBA" id="ARBA00023125"/>
    </source>
</evidence>
<name>A0ABU1DIC6_9HYPH</name>
<dbReference type="SMART" id="SM00382">
    <property type="entry name" value="AAA"/>
    <property type="match status" value="1"/>
</dbReference>
<evidence type="ECO:0000256" key="16">
    <source>
        <dbReference type="ARBA" id="ARBA00043886"/>
    </source>
</evidence>
<dbReference type="Gene3D" id="1.10.8.60">
    <property type="match status" value="1"/>
</dbReference>
<keyword evidence="21" id="KW-1185">Reference proteome</keyword>
<evidence type="ECO:0000259" key="19">
    <source>
        <dbReference type="PROSITE" id="PS50110"/>
    </source>
</evidence>
<comment type="function">
    <text evidence="16">Member of the two-component regulatory system NtrB/NtrC, which controls expression of the nitrogen-regulated (ntr) genes in response to nitrogen limitation. Phosphorylated NtrC binds directly to DNA and stimulates the formation of open promoter-sigma54-RNA polymerase complexes.</text>
</comment>
<dbReference type="SMART" id="SM00448">
    <property type="entry name" value="REC"/>
    <property type="match status" value="1"/>
</dbReference>
<evidence type="ECO:0000256" key="15">
    <source>
        <dbReference type="ARBA" id="ARBA00031910"/>
    </source>
</evidence>
<dbReference type="PANTHER" id="PTHR32071:SF95">
    <property type="entry name" value="DNA-BINDING TRANSCRIPTIONAL REGULATOR NTRC"/>
    <property type="match status" value="1"/>
</dbReference>
<dbReference type="Gene3D" id="3.40.50.300">
    <property type="entry name" value="P-loop containing nucleotide triphosphate hydrolases"/>
    <property type="match status" value="1"/>
</dbReference>
<evidence type="ECO:0000256" key="8">
    <source>
        <dbReference type="ARBA" id="ARBA00023012"/>
    </source>
</evidence>
<dbReference type="InterPro" id="IPR025943">
    <property type="entry name" value="Sigma_54_int_dom_ATP-bd_2"/>
</dbReference>
<dbReference type="Gene3D" id="3.40.50.2300">
    <property type="match status" value="1"/>
</dbReference>
<dbReference type="SUPFAM" id="SSF52172">
    <property type="entry name" value="CheY-like"/>
    <property type="match status" value="1"/>
</dbReference>
<keyword evidence="13" id="KW-0535">Nitrogen fixation</keyword>
<dbReference type="InterPro" id="IPR027417">
    <property type="entry name" value="P-loop_NTPase"/>
</dbReference>
<keyword evidence="5 17" id="KW-0597">Phosphoprotein</keyword>
<evidence type="ECO:0000256" key="3">
    <source>
        <dbReference type="ARBA" id="ARBA00022490"/>
    </source>
</evidence>
<keyword evidence="9" id="KW-0805">Transcription regulation</keyword>
<evidence type="ECO:0000256" key="17">
    <source>
        <dbReference type="PROSITE-ProRule" id="PRU00169"/>
    </source>
</evidence>
<dbReference type="PROSITE" id="PS00676">
    <property type="entry name" value="SIGMA54_INTERACT_2"/>
    <property type="match status" value="1"/>
</dbReference>
<evidence type="ECO:0000256" key="7">
    <source>
        <dbReference type="ARBA" id="ARBA00022840"/>
    </source>
</evidence>
<accession>A0ABU1DIC6</accession>
<keyword evidence="7" id="KW-0067">ATP-binding</keyword>
<dbReference type="CDD" id="cd00009">
    <property type="entry name" value="AAA"/>
    <property type="match status" value="1"/>
</dbReference>
<keyword evidence="3" id="KW-0963">Cytoplasm</keyword>
<protein>
    <recommendedName>
        <fullName evidence="2">DNA-binding transcriptional regulator NtrC</fullName>
    </recommendedName>
    <alternativeName>
        <fullName evidence="14">Nitrogen regulation protein NR(I)</fullName>
    </alternativeName>
    <alternativeName>
        <fullName evidence="15">Nitrogen regulator I</fullName>
    </alternativeName>
</protein>
<dbReference type="InterPro" id="IPR001789">
    <property type="entry name" value="Sig_transdc_resp-reg_receiver"/>
</dbReference>
<keyword evidence="8" id="KW-0902">Two-component regulatory system</keyword>
<dbReference type="EMBL" id="JADBEO010000034">
    <property type="protein sequence ID" value="MDR4307875.1"/>
    <property type="molecule type" value="Genomic_DNA"/>
</dbReference>
<evidence type="ECO:0000256" key="12">
    <source>
        <dbReference type="ARBA" id="ARBA00023163"/>
    </source>
</evidence>
<dbReference type="InterPro" id="IPR011006">
    <property type="entry name" value="CheY-like_superfamily"/>
</dbReference>
<dbReference type="InterPro" id="IPR025944">
    <property type="entry name" value="Sigma_54_int_dom_CS"/>
</dbReference>
<comment type="caution">
    <text evidence="20">The sequence shown here is derived from an EMBL/GenBank/DDBJ whole genome shotgun (WGS) entry which is preliminary data.</text>
</comment>
<evidence type="ECO:0000256" key="9">
    <source>
        <dbReference type="ARBA" id="ARBA00023015"/>
    </source>
</evidence>
<dbReference type="PROSITE" id="PS00675">
    <property type="entry name" value="SIGMA54_INTERACT_1"/>
    <property type="match status" value="1"/>
</dbReference>
<keyword evidence="12" id="KW-0804">Transcription</keyword>
<dbReference type="PROSITE" id="PS00688">
    <property type="entry name" value="SIGMA54_INTERACT_3"/>
    <property type="match status" value="1"/>
</dbReference>
<dbReference type="SUPFAM" id="SSF52540">
    <property type="entry name" value="P-loop containing nucleoside triphosphate hydrolases"/>
    <property type="match status" value="1"/>
</dbReference>
<evidence type="ECO:0000259" key="18">
    <source>
        <dbReference type="PROSITE" id="PS50045"/>
    </source>
</evidence>
<sequence length="497" mass="53550">MSAVVLIVDDDPVQRRLLEGQLRRLGHEARTAEDGAGAIDALTTPGAAYDLVFLDLTMPGMDGLAVLARMRELGLSTPVIVETANGSIDAVVQAMRAGAVDFVVKPVGPERLQVSIRNALKTDALAGEVRRMSRRAAGTLTFRDLPTRSREMAEILRLAERAAGSGIPVLIEGESGVGKELLARAIAGSSERRGKPFVAVNCGALPANLVESILFGHEKGAFTGATERRLGKFAEAHGGTLFLDEIGELPADAQVKLLRAVQEGEIDPVGAKRPQKVDIRLISATNRDLVAQVRDGRFREDLFYRLSVFPLRLPALRDRRSDIGDLARRFLARFAAEVERPITGLAPETLALLDRYDWPGNVRELENAVFRAVVLSDGPDLAPADFPQVCAALGEAPAPAARARELEPSGETVRHTFIATEREGPALALTEPTGALRTLESLEADVIRHAIRHLDGQMTEVARRLGIGRSTLYRRLKDLGIDQDCGDGDTSADEAAA</sequence>
<dbReference type="Proteomes" id="UP001181622">
    <property type="component" value="Unassembled WGS sequence"/>
</dbReference>
<evidence type="ECO:0000256" key="4">
    <source>
        <dbReference type="ARBA" id="ARBA00022491"/>
    </source>
</evidence>
<feature type="domain" description="Response regulatory" evidence="19">
    <location>
        <begin position="4"/>
        <end position="120"/>
    </location>
</feature>
<evidence type="ECO:0000256" key="11">
    <source>
        <dbReference type="ARBA" id="ARBA00023159"/>
    </source>
</evidence>
<reference evidence="20" key="1">
    <citation type="submission" date="2020-10" db="EMBL/GenBank/DDBJ databases">
        <authorList>
            <person name="Abbas A."/>
            <person name="Razzaq R."/>
            <person name="Waqas M."/>
            <person name="Abbas N."/>
            <person name="Nielsen T.K."/>
            <person name="Hansen L.H."/>
            <person name="Hussain S."/>
            <person name="Shahid M."/>
        </authorList>
    </citation>
    <scope>NUCLEOTIDE SEQUENCE</scope>
    <source>
        <strain evidence="20">S14</strain>
    </source>
</reference>
<evidence type="ECO:0000256" key="2">
    <source>
        <dbReference type="ARBA" id="ARBA00019059"/>
    </source>
</evidence>
<keyword evidence="10" id="KW-0238">DNA-binding</keyword>
<dbReference type="PROSITE" id="PS50045">
    <property type="entry name" value="SIGMA54_INTERACT_4"/>
    <property type="match status" value="1"/>
</dbReference>
<evidence type="ECO:0000256" key="14">
    <source>
        <dbReference type="ARBA" id="ARBA00029881"/>
    </source>
</evidence>
<dbReference type="InterPro" id="IPR002197">
    <property type="entry name" value="HTH_Fis"/>
</dbReference>
<feature type="domain" description="Sigma-54 factor interaction" evidence="18">
    <location>
        <begin position="145"/>
        <end position="374"/>
    </location>
</feature>
<dbReference type="Pfam" id="PF00158">
    <property type="entry name" value="Sigma54_activat"/>
    <property type="match status" value="1"/>
</dbReference>
<dbReference type="Pfam" id="PF25601">
    <property type="entry name" value="AAA_lid_14"/>
    <property type="match status" value="1"/>
</dbReference>
<evidence type="ECO:0000256" key="1">
    <source>
        <dbReference type="ARBA" id="ARBA00004496"/>
    </source>
</evidence>
<dbReference type="RefSeq" id="WP_309393148.1">
    <property type="nucleotide sequence ID" value="NZ_JADBEO010000034.1"/>
</dbReference>
<evidence type="ECO:0000256" key="13">
    <source>
        <dbReference type="ARBA" id="ARBA00023231"/>
    </source>
</evidence>
<comment type="subcellular location">
    <subcellularLocation>
        <location evidence="1">Cytoplasm</location>
    </subcellularLocation>
</comment>
<dbReference type="InterPro" id="IPR009057">
    <property type="entry name" value="Homeodomain-like_sf"/>
</dbReference>
<evidence type="ECO:0000256" key="5">
    <source>
        <dbReference type="ARBA" id="ARBA00022553"/>
    </source>
</evidence>
<keyword evidence="6" id="KW-0547">Nucleotide-binding</keyword>
<dbReference type="InterPro" id="IPR025662">
    <property type="entry name" value="Sigma_54_int_dom_ATP-bd_1"/>
</dbReference>
<dbReference type="PRINTS" id="PR01590">
    <property type="entry name" value="HTHFIS"/>
</dbReference>